<dbReference type="PROSITE" id="PS00141">
    <property type="entry name" value="ASP_PROTEASE"/>
    <property type="match status" value="2"/>
</dbReference>
<dbReference type="GO" id="GO:0005764">
    <property type="term" value="C:lysosome"/>
    <property type="evidence" value="ECO:0007669"/>
    <property type="project" value="TreeGrafter"/>
</dbReference>
<name>A0A183CCY8_GLOPA</name>
<dbReference type="InterPro" id="IPR034164">
    <property type="entry name" value="Pepsin-like_dom"/>
</dbReference>
<dbReference type="InterPro" id="IPR001969">
    <property type="entry name" value="Aspartic_peptidase_AS"/>
</dbReference>
<dbReference type="PRINTS" id="PR00792">
    <property type="entry name" value="PEPSIN"/>
</dbReference>
<dbReference type="SUPFAM" id="SSF50630">
    <property type="entry name" value="Acid proteases"/>
    <property type="match status" value="1"/>
</dbReference>
<protein>
    <submittedName>
        <fullName evidence="6">Peptidase A1 domain-containing protein</fullName>
    </submittedName>
</protein>
<keyword evidence="3" id="KW-0378">Hydrolase</keyword>
<evidence type="ECO:0000256" key="3">
    <source>
        <dbReference type="RuleBase" id="RU000454"/>
    </source>
</evidence>
<evidence type="ECO:0000256" key="1">
    <source>
        <dbReference type="ARBA" id="ARBA00007447"/>
    </source>
</evidence>
<dbReference type="Gene3D" id="2.40.70.10">
    <property type="entry name" value="Acid Proteases"/>
    <property type="match status" value="2"/>
</dbReference>
<dbReference type="InterPro" id="IPR021109">
    <property type="entry name" value="Peptidase_aspartic_dom_sf"/>
</dbReference>
<keyword evidence="3" id="KW-0645">Protease</keyword>
<accession>A0A183CCY8</accession>
<reference evidence="5" key="2">
    <citation type="submission" date="2014-05" db="EMBL/GenBank/DDBJ databases">
        <title>The genome and life-stage specific transcriptomes of Globodera pallida elucidate key aspects of plant parasitism by a cyst nematode.</title>
        <authorList>
            <person name="Cotton J.A."/>
            <person name="Lilley C.J."/>
            <person name="Jones L.M."/>
            <person name="Kikuchi T."/>
            <person name="Reid A.J."/>
            <person name="Thorpe P."/>
            <person name="Tsai I.J."/>
            <person name="Beasley H."/>
            <person name="Blok V."/>
            <person name="Cock P.J.A."/>
            <person name="Van den Akker S.E."/>
            <person name="Holroyd N."/>
            <person name="Hunt M."/>
            <person name="Mantelin S."/>
            <person name="Naghra H."/>
            <person name="Pain A."/>
            <person name="Palomares-Rius J.E."/>
            <person name="Zarowiecki M."/>
            <person name="Berriman M."/>
            <person name="Jones J.T."/>
            <person name="Urwin P.E."/>
        </authorList>
    </citation>
    <scope>NUCLEOTIDE SEQUENCE [LARGE SCALE GENOMIC DNA]</scope>
    <source>
        <strain evidence="5">Lindley</strain>
    </source>
</reference>
<feature type="domain" description="Peptidase A1" evidence="4">
    <location>
        <begin position="290"/>
        <end position="610"/>
    </location>
</feature>
<dbReference type="PANTHER" id="PTHR47966">
    <property type="entry name" value="BETA-SITE APP-CLEAVING ENZYME, ISOFORM A-RELATED"/>
    <property type="match status" value="1"/>
</dbReference>
<dbReference type="WBParaSite" id="GPLIN_001074000">
    <property type="protein sequence ID" value="GPLIN_001074000"/>
    <property type="gene ID" value="GPLIN_001074000"/>
</dbReference>
<reference evidence="5" key="1">
    <citation type="submission" date="2013-12" db="EMBL/GenBank/DDBJ databases">
        <authorList>
            <person name="Aslett M."/>
        </authorList>
    </citation>
    <scope>NUCLEOTIDE SEQUENCE [LARGE SCALE GENOMIC DNA]</scope>
    <source>
        <strain evidence="5">Lindley</strain>
    </source>
</reference>
<dbReference type="CDD" id="cd05471">
    <property type="entry name" value="pepsin_like"/>
    <property type="match status" value="1"/>
</dbReference>
<dbReference type="Proteomes" id="UP000050741">
    <property type="component" value="Unassembled WGS sequence"/>
</dbReference>
<dbReference type="GO" id="GO:0004190">
    <property type="term" value="F:aspartic-type endopeptidase activity"/>
    <property type="evidence" value="ECO:0007669"/>
    <property type="project" value="UniProtKB-KW"/>
</dbReference>
<dbReference type="PANTHER" id="PTHR47966:SF45">
    <property type="entry name" value="PEPTIDASE A1 DOMAIN-CONTAINING PROTEIN"/>
    <property type="match status" value="1"/>
</dbReference>
<feature type="active site" evidence="2">
    <location>
        <position position="308"/>
    </location>
</feature>
<dbReference type="InterPro" id="IPR001461">
    <property type="entry name" value="Aspartic_peptidase_A1"/>
</dbReference>
<dbReference type="AlphaFoldDB" id="A0A183CCY8"/>
<evidence type="ECO:0000313" key="5">
    <source>
        <dbReference type="Proteomes" id="UP000050741"/>
    </source>
</evidence>
<keyword evidence="3" id="KW-0064">Aspartyl protease</keyword>
<dbReference type="Pfam" id="PF00026">
    <property type="entry name" value="Asp"/>
    <property type="match status" value="1"/>
</dbReference>
<dbReference type="InterPro" id="IPR033121">
    <property type="entry name" value="PEPTIDASE_A1"/>
</dbReference>
<dbReference type="GO" id="GO:0006508">
    <property type="term" value="P:proteolysis"/>
    <property type="evidence" value="ECO:0007669"/>
    <property type="project" value="UniProtKB-KW"/>
</dbReference>
<comment type="similarity">
    <text evidence="1 3">Belongs to the peptidase A1 family.</text>
</comment>
<keyword evidence="5" id="KW-1185">Reference proteome</keyword>
<organism evidence="5 6">
    <name type="scientific">Globodera pallida</name>
    <name type="common">Potato cyst nematode worm</name>
    <name type="synonym">Heterodera pallida</name>
    <dbReference type="NCBI Taxonomy" id="36090"/>
    <lineage>
        <taxon>Eukaryota</taxon>
        <taxon>Metazoa</taxon>
        <taxon>Ecdysozoa</taxon>
        <taxon>Nematoda</taxon>
        <taxon>Chromadorea</taxon>
        <taxon>Rhabditida</taxon>
        <taxon>Tylenchina</taxon>
        <taxon>Tylenchomorpha</taxon>
        <taxon>Tylenchoidea</taxon>
        <taxon>Heteroderidae</taxon>
        <taxon>Heteroderinae</taxon>
        <taxon>Globodera</taxon>
    </lineage>
</organism>
<evidence type="ECO:0000259" key="4">
    <source>
        <dbReference type="PROSITE" id="PS51767"/>
    </source>
</evidence>
<proteinExistence type="inferred from homology"/>
<evidence type="ECO:0000256" key="2">
    <source>
        <dbReference type="PIRSR" id="PIRSR601461-1"/>
    </source>
</evidence>
<reference evidence="6" key="3">
    <citation type="submission" date="2016-06" db="UniProtKB">
        <authorList>
            <consortium name="WormBaseParasite"/>
        </authorList>
    </citation>
    <scope>IDENTIFICATION</scope>
</reference>
<evidence type="ECO:0000313" key="6">
    <source>
        <dbReference type="WBParaSite" id="GPLIN_001074000"/>
    </source>
</evidence>
<dbReference type="PROSITE" id="PS51767">
    <property type="entry name" value="PEPTIDASE_A1"/>
    <property type="match status" value="1"/>
</dbReference>
<sequence>MSNIMENNKMINAKTKTLIAQIGFIVIKALNKTQLFENSYKPKIGNVLEWALKAYPDKTLEVMHDYGVDKIVCKFCIARPPGRTSPKSSSWLLICELIQWEKWMNLTSDLFLAEMHDQIAGLVGDAEVNCLKKMDLVDKTVLNIIGSLLMAKVLRDDGKTFLKFTKLAEKTICKFCANRTTQFYGWNHICVYNMWLLLTAKTETQLFECKKVDEMSLKSFQQFIDPQPLVLTEKTAALLNAIGNIAVHRMPLHKKQKAPNAFASRESMQRGHHNKQAYNLIVFDINDIEYYVQISIGTPPQAFSVVLDTGSSVLWVPDTKCGMTGCFLGCKHFGNEFCMAQCDEQCCGQNAKFERATMPKSCQNVTKFNSHASSTYRKTNITFNVLYDIGFAAGSIGQDVVKFGSPFDPNALTLPNAYFGLADQKDIRSYAFDGILGLSAIASNKKVGPVVVQAYKLGLLKKPVFTIYLATEGTVHGEPGGAFTLGDVDDKNCGGIADWIPIIHNEFGFWKVNIDNITLDDGASISGVNTGIVDSGTSLIYGPSNEVAKLYKSWPDHFSDNGHEYQLTENTLILNFTQQGGTKCTFGIFGSTTPQWLLGDPFCRKFCQVN</sequence>
<feature type="active site" evidence="2">
    <location>
        <position position="534"/>
    </location>
</feature>